<name>A0ABW5BRI7_9PROT</name>
<dbReference type="InterPro" id="IPR037185">
    <property type="entry name" value="EmrE-like"/>
</dbReference>
<accession>A0ABW5BRI7</accession>
<keyword evidence="1" id="KW-0812">Transmembrane</keyword>
<dbReference type="SUPFAM" id="SSF103481">
    <property type="entry name" value="Multidrug resistance efflux transporter EmrE"/>
    <property type="match status" value="1"/>
</dbReference>
<proteinExistence type="predicted"/>
<evidence type="ECO:0000313" key="3">
    <source>
        <dbReference type="EMBL" id="MFD2207380.1"/>
    </source>
</evidence>
<evidence type="ECO:0000256" key="1">
    <source>
        <dbReference type="SAM" id="Phobius"/>
    </source>
</evidence>
<dbReference type="InterPro" id="IPR000620">
    <property type="entry name" value="EamA_dom"/>
</dbReference>
<feature type="transmembrane region" description="Helical" evidence="1">
    <location>
        <begin position="62"/>
        <end position="82"/>
    </location>
</feature>
<feature type="transmembrane region" description="Helical" evidence="1">
    <location>
        <begin position="36"/>
        <end position="56"/>
    </location>
</feature>
<gene>
    <name evidence="3" type="ORF">ACFSKO_17275</name>
</gene>
<dbReference type="Gene3D" id="1.10.3730.20">
    <property type="match status" value="1"/>
</dbReference>
<dbReference type="Proteomes" id="UP001597294">
    <property type="component" value="Unassembled WGS sequence"/>
</dbReference>
<keyword evidence="1" id="KW-0472">Membrane</keyword>
<sequence>MYSHVSNALSRCLPNGFLIRCGLPCTSAFQKLPTPVIAILSFIYPVVAILVDYIFYSQDLNNLQLMGVFLILFSAAAVNLEWKIVPTRTSIL</sequence>
<evidence type="ECO:0000313" key="4">
    <source>
        <dbReference type="Proteomes" id="UP001597294"/>
    </source>
</evidence>
<dbReference type="RefSeq" id="WP_380253941.1">
    <property type="nucleotide sequence ID" value="NZ_JBHUII010000011.1"/>
</dbReference>
<comment type="caution">
    <text evidence="3">The sequence shown here is derived from an EMBL/GenBank/DDBJ whole genome shotgun (WGS) entry which is preliminary data.</text>
</comment>
<feature type="domain" description="EamA" evidence="2">
    <location>
        <begin position="27"/>
        <end position="79"/>
    </location>
</feature>
<reference evidence="4" key="1">
    <citation type="journal article" date="2019" name="Int. J. Syst. Evol. Microbiol.">
        <title>The Global Catalogue of Microorganisms (GCM) 10K type strain sequencing project: providing services to taxonomists for standard genome sequencing and annotation.</title>
        <authorList>
            <consortium name="The Broad Institute Genomics Platform"/>
            <consortium name="The Broad Institute Genome Sequencing Center for Infectious Disease"/>
            <person name="Wu L."/>
            <person name="Ma J."/>
        </authorList>
    </citation>
    <scope>NUCLEOTIDE SEQUENCE [LARGE SCALE GENOMIC DNA]</scope>
    <source>
        <strain evidence="4">CGMCC 4.7192</strain>
    </source>
</reference>
<dbReference type="EMBL" id="JBHUII010000011">
    <property type="protein sequence ID" value="MFD2207380.1"/>
    <property type="molecule type" value="Genomic_DNA"/>
</dbReference>
<evidence type="ECO:0000259" key="2">
    <source>
        <dbReference type="Pfam" id="PF00892"/>
    </source>
</evidence>
<keyword evidence="4" id="KW-1185">Reference proteome</keyword>
<dbReference type="Pfam" id="PF00892">
    <property type="entry name" value="EamA"/>
    <property type="match status" value="1"/>
</dbReference>
<organism evidence="3 4">
    <name type="scientific">Kiloniella antarctica</name>
    <dbReference type="NCBI Taxonomy" id="1550907"/>
    <lineage>
        <taxon>Bacteria</taxon>
        <taxon>Pseudomonadati</taxon>
        <taxon>Pseudomonadota</taxon>
        <taxon>Alphaproteobacteria</taxon>
        <taxon>Rhodospirillales</taxon>
        <taxon>Kiloniellaceae</taxon>
        <taxon>Kiloniella</taxon>
    </lineage>
</organism>
<protein>
    <submittedName>
        <fullName evidence="3">EamA family transporter</fullName>
    </submittedName>
</protein>
<keyword evidence="1" id="KW-1133">Transmembrane helix</keyword>